<dbReference type="AlphaFoldDB" id="A0A1X1U9C1"/>
<comment type="caution">
    <text evidence="1">The sequence shown here is derived from an EMBL/GenBank/DDBJ whole genome shotgun (WGS) entry which is preliminary data.</text>
</comment>
<proteinExistence type="predicted"/>
<keyword evidence="2" id="KW-1185">Reference proteome</keyword>
<evidence type="ECO:0000313" key="1">
    <source>
        <dbReference type="EMBL" id="ORV53402.1"/>
    </source>
</evidence>
<reference evidence="1 2" key="1">
    <citation type="submission" date="2016-01" db="EMBL/GenBank/DDBJ databases">
        <title>The new phylogeny of the genus Mycobacterium.</title>
        <authorList>
            <person name="Tarcisio F."/>
            <person name="Conor M."/>
            <person name="Antonella G."/>
            <person name="Elisabetta G."/>
            <person name="Giulia F.S."/>
            <person name="Sara T."/>
            <person name="Anna F."/>
            <person name="Clotilde B."/>
            <person name="Roberto B."/>
            <person name="Veronica D.S."/>
            <person name="Fabio R."/>
            <person name="Monica P."/>
            <person name="Olivier J."/>
            <person name="Enrico T."/>
            <person name="Nicola S."/>
        </authorList>
    </citation>
    <scope>NUCLEOTIDE SEQUENCE [LARGE SCALE GENOMIC DNA]</scope>
    <source>
        <strain evidence="1 2">DSM 44852</strain>
    </source>
</reference>
<dbReference type="EMBL" id="LQOV01000013">
    <property type="protein sequence ID" value="ORV53402.1"/>
    <property type="molecule type" value="Genomic_DNA"/>
</dbReference>
<sequence>MVLLTLHEPPLGFIDRHGQVMCRAQDFRGALADNDAWRLVEITPAVLRAVLETGLDPWAEQQHRRC</sequence>
<organism evidence="1 2">
    <name type="scientific">Mycobacterium florentinum</name>
    <dbReference type="NCBI Taxonomy" id="292462"/>
    <lineage>
        <taxon>Bacteria</taxon>
        <taxon>Bacillati</taxon>
        <taxon>Actinomycetota</taxon>
        <taxon>Actinomycetes</taxon>
        <taxon>Mycobacteriales</taxon>
        <taxon>Mycobacteriaceae</taxon>
        <taxon>Mycobacterium</taxon>
        <taxon>Mycobacterium simiae complex</taxon>
    </lineage>
</organism>
<name>A0A1X1U9C1_MYCFL</name>
<protein>
    <submittedName>
        <fullName evidence="1">Uncharacterized protein</fullName>
    </submittedName>
</protein>
<evidence type="ECO:0000313" key="2">
    <source>
        <dbReference type="Proteomes" id="UP000193010"/>
    </source>
</evidence>
<accession>A0A1X1U9C1</accession>
<gene>
    <name evidence="1" type="ORF">AWC05_20025</name>
</gene>
<dbReference type="Proteomes" id="UP000193010">
    <property type="component" value="Unassembled WGS sequence"/>
</dbReference>
<dbReference type="STRING" id="292462.AWC05_20025"/>